<dbReference type="AlphaFoldDB" id="A0A845GQH3"/>
<organism evidence="1 2">
    <name type="scientific">Duganella vulcania</name>
    <dbReference type="NCBI Taxonomy" id="2692166"/>
    <lineage>
        <taxon>Bacteria</taxon>
        <taxon>Pseudomonadati</taxon>
        <taxon>Pseudomonadota</taxon>
        <taxon>Betaproteobacteria</taxon>
        <taxon>Burkholderiales</taxon>
        <taxon>Oxalobacteraceae</taxon>
        <taxon>Telluria group</taxon>
        <taxon>Duganella</taxon>
    </lineage>
</organism>
<accession>A0A845GQH3</accession>
<comment type="caution">
    <text evidence="1">The sequence shown here is derived from an EMBL/GenBank/DDBJ whole genome shotgun (WGS) entry which is preliminary data.</text>
</comment>
<name>A0A845GQH3_9BURK</name>
<dbReference type="RefSeq" id="WP_161085255.1">
    <property type="nucleotide sequence ID" value="NZ_WWCX01000041.1"/>
</dbReference>
<sequence>MLNNVSDSFANALCRNLLSPSVLDQGFQSGVFIAAGGNTPPEAAVLDTLTNNLAKVDARVARMCAEELGSDDVLERVTEAVRTQVMDTIWGRRPGGLKDLVRQITQDGTPFVMLIENIDAWLDSSEGVRMLCALKAIRDATNLPPGHGGKFLLVGIGASPKMIALTQDRSQAFYGAVYLTLADQHVRSTAVGQ</sequence>
<evidence type="ECO:0000313" key="1">
    <source>
        <dbReference type="EMBL" id="MYM96231.1"/>
    </source>
</evidence>
<dbReference type="Proteomes" id="UP000447355">
    <property type="component" value="Unassembled WGS sequence"/>
</dbReference>
<protein>
    <recommendedName>
        <fullName evidence="3">AAA family ATPase</fullName>
    </recommendedName>
</protein>
<reference evidence="1" key="1">
    <citation type="submission" date="2019-12" db="EMBL/GenBank/DDBJ databases">
        <title>Novel species isolated from a subtropical stream in China.</title>
        <authorList>
            <person name="Lu H."/>
        </authorList>
    </citation>
    <scope>NUCLEOTIDE SEQUENCE [LARGE SCALE GENOMIC DNA]</scope>
    <source>
        <strain evidence="1">FT81W</strain>
    </source>
</reference>
<evidence type="ECO:0008006" key="3">
    <source>
        <dbReference type="Google" id="ProtNLM"/>
    </source>
</evidence>
<gene>
    <name evidence="1" type="ORF">GTP90_20405</name>
</gene>
<evidence type="ECO:0000313" key="2">
    <source>
        <dbReference type="Proteomes" id="UP000447355"/>
    </source>
</evidence>
<proteinExistence type="predicted"/>
<dbReference type="EMBL" id="WWCX01000041">
    <property type="protein sequence ID" value="MYM96231.1"/>
    <property type="molecule type" value="Genomic_DNA"/>
</dbReference>